<evidence type="ECO:0008006" key="3">
    <source>
        <dbReference type="Google" id="ProtNLM"/>
    </source>
</evidence>
<sequence length="347" mass="38977">MIELERDALTFSFPEVHPQATLRIEFQRTLRIPDDDKTYPLPPGLGAFPMRHVDDQAANVPSQWLQRGGVMLPMYQSEAMWLNFITTTIQDRWQPYPFAIKVATGKQCAVSGEAWTDGLRRKPQNYLIAPKQPWLDGYVVEKGLIRQFVAMPLGAGYSAEEQITGKAEHGGLQLAVYPMKRDVFERRFPKLGRMELSRSEAFMETADMTLNFCMAAPDMGLAPGGRMRQEIFDDPYDLDDWNMDVGGRCFVHLCNSMVWQAITGAMPPHPAPTAKSYTDAGLPWFDYYDDSATAVEGAPVLSKLKSVNQMSSDKGDVALPENETVTPDNLVVFRKGLKRGQVREGVF</sequence>
<accession>A0A5M6D0G2</accession>
<protein>
    <recommendedName>
        <fullName evidence="3">Integral membrane protein</fullName>
    </recommendedName>
</protein>
<name>A0A5M6D0G2_9BACT</name>
<evidence type="ECO:0000313" key="1">
    <source>
        <dbReference type="EMBL" id="KAA5538645.1"/>
    </source>
</evidence>
<dbReference type="EMBL" id="VWOX01000028">
    <property type="protein sequence ID" value="KAA5538645.1"/>
    <property type="molecule type" value="Genomic_DNA"/>
</dbReference>
<organism evidence="1 2">
    <name type="scientific">Roseiconus nitratireducens</name>
    <dbReference type="NCBI Taxonomy" id="2605748"/>
    <lineage>
        <taxon>Bacteria</taxon>
        <taxon>Pseudomonadati</taxon>
        <taxon>Planctomycetota</taxon>
        <taxon>Planctomycetia</taxon>
        <taxon>Pirellulales</taxon>
        <taxon>Pirellulaceae</taxon>
        <taxon>Roseiconus</taxon>
    </lineage>
</organism>
<reference evidence="1 2" key="1">
    <citation type="submission" date="2019-08" db="EMBL/GenBank/DDBJ databases">
        <authorList>
            <person name="Dhanesh K."/>
            <person name="Kumar G."/>
            <person name="Sasikala C."/>
            <person name="Venkata Ramana C."/>
        </authorList>
    </citation>
    <scope>NUCLEOTIDE SEQUENCE [LARGE SCALE GENOMIC DNA]</scope>
    <source>
        <strain evidence="1 2">JC645</strain>
    </source>
</reference>
<gene>
    <name evidence="1" type="ORF">FYK55_27065</name>
</gene>
<keyword evidence="2" id="KW-1185">Reference proteome</keyword>
<proteinExistence type="predicted"/>
<dbReference type="Proteomes" id="UP000324479">
    <property type="component" value="Unassembled WGS sequence"/>
</dbReference>
<evidence type="ECO:0000313" key="2">
    <source>
        <dbReference type="Proteomes" id="UP000324479"/>
    </source>
</evidence>
<comment type="caution">
    <text evidence="1">The sequence shown here is derived from an EMBL/GenBank/DDBJ whole genome shotgun (WGS) entry which is preliminary data.</text>
</comment>
<dbReference type="AlphaFoldDB" id="A0A5M6D0G2"/>